<keyword evidence="11" id="KW-1185">Reference proteome</keyword>
<feature type="binding site" evidence="5 6">
    <location>
        <begin position="216"/>
        <end position="218"/>
    </location>
    <ligand>
        <name>substrate</name>
    </ligand>
</feature>
<reference evidence="10 11" key="1">
    <citation type="submission" date="2016-10" db="EMBL/GenBank/DDBJ databases">
        <authorList>
            <person name="de Groot N.N."/>
        </authorList>
    </citation>
    <scope>NUCLEOTIDE SEQUENCE [LARGE SCALE GENOMIC DNA]</scope>
    <source>
        <strain evidence="10 11">CGMCC 4.3143</strain>
    </source>
</reference>
<comment type="catalytic activity">
    <reaction evidence="5">
        <text>pyridoxine 5'-phosphate + O2 = pyridoxal 5'-phosphate + H2O2</text>
        <dbReference type="Rhea" id="RHEA:15149"/>
        <dbReference type="ChEBI" id="CHEBI:15379"/>
        <dbReference type="ChEBI" id="CHEBI:16240"/>
        <dbReference type="ChEBI" id="CHEBI:58589"/>
        <dbReference type="ChEBI" id="CHEBI:597326"/>
        <dbReference type="EC" id="1.4.3.5"/>
    </reaction>
</comment>
<feature type="binding site" evidence="5 6">
    <location>
        <position position="155"/>
    </location>
    <ligand>
        <name>substrate</name>
    </ligand>
</feature>
<dbReference type="NCBIfam" id="TIGR00558">
    <property type="entry name" value="pdxH"/>
    <property type="match status" value="1"/>
</dbReference>
<dbReference type="InterPro" id="IPR019740">
    <property type="entry name" value="Pyridox_Oxase_CS"/>
</dbReference>
<evidence type="ECO:0000256" key="2">
    <source>
        <dbReference type="ARBA" id="ARBA00022630"/>
    </source>
</evidence>
<keyword evidence="3 5" id="KW-0288">FMN</keyword>
<dbReference type="Pfam" id="PF10590">
    <property type="entry name" value="PNP_phzG_C"/>
    <property type="match status" value="1"/>
</dbReference>
<dbReference type="InterPro" id="IPR019576">
    <property type="entry name" value="Pyridoxamine_oxidase_dimer_C"/>
</dbReference>
<accession>A0A1G7RT77</accession>
<feature type="binding site" evidence="5 7">
    <location>
        <begin position="164"/>
        <end position="165"/>
    </location>
    <ligand>
        <name>FMN</name>
        <dbReference type="ChEBI" id="CHEBI:58210"/>
    </ligand>
</feature>
<feature type="binding site" evidence="5 6">
    <location>
        <position position="90"/>
    </location>
    <ligand>
        <name>substrate</name>
    </ligand>
</feature>
<evidence type="ECO:0000313" key="11">
    <source>
        <dbReference type="Proteomes" id="UP000198967"/>
    </source>
</evidence>
<dbReference type="InterPro" id="IPR012349">
    <property type="entry name" value="Split_barrel_FMN-bd"/>
</dbReference>
<evidence type="ECO:0000256" key="6">
    <source>
        <dbReference type="PIRSR" id="PIRSR000190-1"/>
    </source>
</evidence>
<gene>
    <name evidence="5" type="primary">pdxH</name>
    <name evidence="10" type="ORF">SAMN05216377_109107</name>
</gene>
<feature type="binding site" evidence="5 6">
    <location>
        <position position="147"/>
    </location>
    <ligand>
        <name>substrate</name>
    </ligand>
</feature>
<evidence type="ECO:0000256" key="5">
    <source>
        <dbReference type="HAMAP-Rule" id="MF_01629"/>
    </source>
</evidence>
<comment type="caution">
    <text evidence="5">Lacks conserved residue(s) required for the propagation of feature annotation.</text>
</comment>
<feature type="binding site" evidence="5 7">
    <location>
        <position position="129"/>
    </location>
    <ligand>
        <name>FMN</name>
        <dbReference type="ChEBI" id="CHEBI:58210"/>
    </ligand>
</feature>
<evidence type="ECO:0000256" key="1">
    <source>
        <dbReference type="ARBA" id="ARBA00007301"/>
    </source>
</evidence>
<feature type="binding site" evidence="5 7">
    <location>
        <begin position="100"/>
        <end position="101"/>
    </location>
    <ligand>
        <name>FMN</name>
        <dbReference type="ChEBI" id="CHEBI:58210"/>
    </ligand>
</feature>
<dbReference type="NCBIfam" id="NF004231">
    <property type="entry name" value="PRK05679.1"/>
    <property type="match status" value="1"/>
</dbReference>
<name>A0A1G7RT77_PSEOR</name>
<proteinExistence type="inferred from homology"/>
<feature type="domain" description="Pyridoxine 5'-phosphate oxidase dimerisation C-terminal" evidence="9">
    <location>
        <begin position="197"/>
        <end position="239"/>
    </location>
</feature>
<dbReference type="EC" id="1.4.3.5" evidence="5"/>
<feature type="domain" description="Pyridoxamine 5'-phosphate oxidase N-terminal" evidence="8">
    <location>
        <begin position="59"/>
        <end position="182"/>
    </location>
</feature>
<dbReference type="GO" id="GO:0008615">
    <property type="term" value="P:pyridoxine biosynthetic process"/>
    <property type="evidence" value="ECO:0007669"/>
    <property type="project" value="UniProtKB-UniRule"/>
</dbReference>
<evidence type="ECO:0000256" key="7">
    <source>
        <dbReference type="PIRSR" id="PIRSR000190-2"/>
    </source>
</evidence>
<feature type="binding site" evidence="5 7">
    <location>
        <position position="107"/>
    </location>
    <ligand>
        <name>FMN</name>
        <dbReference type="ChEBI" id="CHEBI:58210"/>
    </ligand>
</feature>
<dbReference type="GO" id="GO:0004733">
    <property type="term" value="F:pyridoxamine phosphate oxidase activity"/>
    <property type="evidence" value="ECO:0007669"/>
    <property type="project" value="UniProtKB-UniRule"/>
</dbReference>
<dbReference type="UniPathway" id="UPA01068">
    <property type="reaction ID" value="UER00304"/>
</dbReference>
<evidence type="ECO:0000259" key="8">
    <source>
        <dbReference type="Pfam" id="PF01243"/>
    </source>
</evidence>
<comment type="pathway">
    <text evidence="5">Cofactor metabolism; pyridoxal 5'-phosphate salvage; pyridoxal 5'-phosphate from pyridoxine 5'-phosphate: step 1/1.</text>
</comment>
<comment type="pathway">
    <text evidence="5">Cofactor metabolism; pyridoxal 5'-phosphate salvage; pyridoxal 5'-phosphate from pyridoxamine 5'-phosphate: step 1/1.</text>
</comment>
<dbReference type="InterPro" id="IPR011576">
    <property type="entry name" value="Pyridox_Oxase_N"/>
</dbReference>
<keyword evidence="2 5" id="KW-0285">Flavoprotein</keyword>
<comment type="subunit">
    <text evidence="5">Homodimer.</text>
</comment>
<organism evidence="10 11">
    <name type="scientific">Pseudonocardia oroxyli</name>
    <dbReference type="NCBI Taxonomy" id="366584"/>
    <lineage>
        <taxon>Bacteria</taxon>
        <taxon>Bacillati</taxon>
        <taxon>Actinomycetota</taxon>
        <taxon>Actinomycetes</taxon>
        <taxon>Pseudonocardiales</taxon>
        <taxon>Pseudonocardiaceae</taxon>
        <taxon>Pseudonocardia</taxon>
    </lineage>
</organism>
<keyword evidence="4 5" id="KW-0560">Oxidoreductase</keyword>
<evidence type="ECO:0000256" key="3">
    <source>
        <dbReference type="ARBA" id="ARBA00022643"/>
    </source>
</evidence>
<keyword evidence="5" id="KW-0664">Pyridoxine biosynthesis</keyword>
<feature type="binding site" evidence="5 7">
    <location>
        <position position="220"/>
    </location>
    <ligand>
        <name>FMN</name>
        <dbReference type="ChEBI" id="CHEBI:58210"/>
    </ligand>
</feature>
<protein>
    <recommendedName>
        <fullName evidence="5">Pyridoxine/pyridoxamine 5'-phosphate oxidase</fullName>
        <ecNumber evidence="5">1.4.3.5</ecNumber>
    </recommendedName>
    <alternativeName>
        <fullName evidence="5">PNP/PMP oxidase</fullName>
        <shortName evidence="5">PNPOx</shortName>
    </alternativeName>
    <alternativeName>
        <fullName evidence="5">Pyridoxal 5'-phosphate synthase</fullName>
    </alternativeName>
</protein>
<evidence type="ECO:0000313" key="10">
    <source>
        <dbReference type="EMBL" id="SDG13070.1"/>
    </source>
</evidence>
<dbReference type="Pfam" id="PF01243">
    <property type="entry name" value="PNPOx_N"/>
    <property type="match status" value="1"/>
</dbReference>
<sequence>MSWVTDPNGGFSVVTGVAYRLGMTDTTLARMRVDYQTSGFDVDQLAPTWHEQLAAWLAEAEEAGVAEPNAMVLATADPAGRPASRTVLCKGLDERGVVFFTNFTSAKSQDLRQSHEASATFPWYPLHRQAHVRGIVQQTSYAEADAYWATRPRGSQLGAWASAQSAVVADRSVLDQALADVERRFADTEVVPRPPHWGGWRIVPDEVEFWQGRTDRMHDRLRFVGDRDTRTWKVIRLAP</sequence>
<dbReference type="PANTHER" id="PTHR10851:SF0">
    <property type="entry name" value="PYRIDOXINE-5'-PHOSPHATE OXIDASE"/>
    <property type="match status" value="1"/>
</dbReference>
<dbReference type="AlphaFoldDB" id="A0A1G7RT77"/>
<comment type="catalytic activity">
    <reaction evidence="5">
        <text>pyridoxamine 5'-phosphate + O2 + H2O = pyridoxal 5'-phosphate + H2O2 + NH4(+)</text>
        <dbReference type="Rhea" id="RHEA:15817"/>
        <dbReference type="ChEBI" id="CHEBI:15377"/>
        <dbReference type="ChEBI" id="CHEBI:15379"/>
        <dbReference type="ChEBI" id="CHEBI:16240"/>
        <dbReference type="ChEBI" id="CHEBI:28938"/>
        <dbReference type="ChEBI" id="CHEBI:58451"/>
        <dbReference type="ChEBI" id="CHEBI:597326"/>
        <dbReference type="EC" id="1.4.3.5"/>
    </reaction>
</comment>
<feature type="binding site" evidence="5 7">
    <location>
        <position position="210"/>
    </location>
    <ligand>
        <name>FMN</name>
        <dbReference type="ChEBI" id="CHEBI:58210"/>
    </ligand>
</feature>
<evidence type="ECO:0000259" key="9">
    <source>
        <dbReference type="Pfam" id="PF10590"/>
    </source>
</evidence>
<dbReference type="PIRSF" id="PIRSF000190">
    <property type="entry name" value="Pyd_amn-ph_oxd"/>
    <property type="match status" value="1"/>
</dbReference>
<feature type="binding site" evidence="5 7">
    <location>
        <begin position="85"/>
        <end position="90"/>
    </location>
    <ligand>
        <name>FMN</name>
        <dbReference type="ChEBI" id="CHEBI:58210"/>
    </ligand>
</feature>
<dbReference type="STRING" id="366584.SAMN05216377_109107"/>
<dbReference type="EMBL" id="FNBE01000009">
    <property type="protein sequence ID" value="SDG13070.1"/>
    <property type="molecule type" value="Genomic_DNA"/>
</dbReference>
<dbReference type="HAMAP" id="MF_01629">
    <property type="entry name" value="PdxH"/>
    <property type="match status" value="1"/>
</dbReference>
<dbReference type="PANTHER" id="PTHR10851">
    <property type="entry name" value="PYRIDOXINE-5-PHOSPHATE OXIDASE"/>
    <property type="match status" value="1"/>
</dbReference>
<feature type="binding site" evidence="6">
    <location>
        <begin position="32"/>
        <end position="35"/>
    </location>
    <ligand>
        <name>substrate</name>
    </ligand>
</feature>
<feature type="binding site" evidence="5 6">
    <location>
        <position position="151"/>
    </location>
    <ligand>
        <name>substrate</name>
    </ligand>
</feature>
<dbReference type="SUPFAM" id="SSF50475">
    <property type="entry name" value="FMN-binding split barrel"/>
    <property type="match status" value="1"/>
</dbReference>
<dbReference type="Proteomes" id="UP000198967">
    <property type="component" value="Unassembled WGS sequence"/>
</dbReference>
<dbReference type="PROSITE" id="PS01064">
    <property type="entry name" value="PYRIDOX_OXIDASE"/>
    <property type="match status" value="1"/>
</dbReference>
<dbReference type="GO" id="GO:0010181">
    <property type="term" value="F:FMN binding"/>
    <property type="evidence" value="ECO:0007669"/>
    <property type="project" value="UniProtKB-UniRule"/>
</dbReference>
<dbReference type="Gene3D" id="2.30.110.10">
    <property type="entry name" value="Electron Transport, Fmn-binding Protein, Chain A"/>
    <property type="match status" value="1"/>
</dbReference>
<dbReference type="InterPro" id="IPR000659">
    <property type="entry name" value="Pyridox_Oxase"/>
</dbReference>
<comment type="cofactor">
    <cofactor evidence="5 7">
        <name>FMN</name>
        <dbReference type="ChEBI" id="CHEBI:58210"/>
    </cofactor>
    <text evidence="5 7">Binds 1 FMN per subunit.</text>
</comment>
<comment type="similarity">
    <text evidence="1 5">Belongs to the pyridoxamine 5'-phosphate oxidase family.</text>
</comment>
<evidence type="ECO:0000256" key="4">
    <source>
        <dbReference type="ARBA" id="ARBA00023002"/>
    </source>
</evidence>
<comment type="function">
    <text evidence="5">Catalyzes the oxidation of either pyridoxine 5'-phosphate (PNP) or pyridoxamine 5'-phosphate (PMP) into pyridoxal 5'-phosphate (PLP).</text>
</comment>